<organism evidence="2 3">
    <name type="scientific">Botrytis elliptica</name>
    <dbReference type="NCBI Taxonomy" id="278938"/>
    <lineage>
        <taxon>Eukaryota</taxon>
        <taxon>Fungi</taxon>
        <taxon>Dikarya</taxon>
        <taxon>Ascomycota</taxon>
        <taxon>Pezizomycotina</taxon>
        <taxon>Leotiomycetes</taxon>
        <taxon>Helotiales</taxon>
        <taxon>Sclerotiniaceae</taxon>
        <taxon>Botrytis</taxon>
    </lineage>
</organism>
<dbReference type="Proteomes" id="UP000297229">
    <property type="component" value="Unassembled WGS sequence"/>
</dbReference>
<evidence type="ECO:0000256" key="1">
    <source>
        <dbReference type="SAM" id="MobiDB-lite"/>
    </source>
</evidence>
<gene>
    <name evidence="2" type="ORF">BELL_0657g00010</name>
</gene>
<evidence type="ECO:0000313" key="2">
    <source>
        <dbReference type="EMBL" id="TGO70841.1"/>
    </source>
</evidence>
<reference evidence="2 3" key="1">
    <citation type="submission" date="2017-12" db="EMBL/GenBank/DDBJ databases">
        <title>Comparative genomics of Botrytis spp.</title>
        <authorList>
            <person name="Valero-Jimenez C.A."/>
            <person name="Tapia P."/>
            <person name="Veloso J."/>
            <person name="Silva-Moreno E."/>
            <person name="Staats M."/>
            <person name="Valdes J.H."/>
            <person name="Van Kan J.A.L."/>
        </authorList>
    </citation>
    <scope>NUCLEOTIDE SEQUENCE [LARGE SCALE GENOMIC DNA]</scope>
    <source>
        <strain evidence="2 3">Be9601</strain>
    </source>
</reference>
<sequence>MSDLRYPTASPAMVKDIMNEVIVLYLLSHNFNDTVEVIVGKDEEELRLQFASKVLALHSEYFRVKIEIDSLVQHAKSEPLVIDLCEQDIGALEAFFVWNTTGDILSSESLSPVTEDPNTAVITAEKLDEYVNFWDRLLECYFLADFLGAPAFGNATMDALLEAIDNETKDREKLESKFEVSAPHLEVDNSEDDHDHSDNDEDESDDEEDHRGDVERRWEAGEHRDPFDKNLPRQEIRQMLGTLPHQIRRVYSMTKADSLLRKMLVDKIMKQSTDHHPYYEKLNGLLKEGMPVEFHQDLMNEMMRSFTIVHQISQGTDSKRLSADCRALRRCYYHIHRVGERCPKPESDSGS</sequence>
<accession>A0A4Z1JAU4</accession>
<evidence type="ECO:0000313" key="3">
    <source>
        <dbReference type="Proteomes" id="UP000297229"/>
    </source>
</evidence>
<keyword evidence="3" id="KW-1185">Reference proteome</keyword>
<name>A0A4Z1JAU4_9HELO</name>
<feature type="compositionally biased region" description="Acidic residues" evidence="1">
    <location>
        <begin position="188"/>
        <end position="208"/>
    </location>
</feature>
<dbReference type="EMBL" id="PQXM01000655">
    <property type="protein sequence ID" value="TGO70841.1"/>
    <property type="molecule type" value="Genomic_DNA"/>
</dbReference>
<comment type="caution">
    <text evidence="2">The sequence shown here is derived from an EMBL/GenBank/DDBJ whole genome shotgun (WGS) entry which is preliminary data.</text>
</comment>
<protein>
    <recommendedName>
        <fullName evidence="4">BTB domain-containing protein</fullName>
    </recommendedName>
</protein>
<proteinExistence type="predicted"/>
<dbReference type="AlphaFoldDB" id="A0A4Z1JAU4"/>
<feature type="compositionally biased region" description="Basic and acidic residues" evidence="1">
    <location>
        <begin position="209"/>
        <end position="233"/>
    </location>
</feature>
<feature type="region of interest" description="Disordered" evidence="1">
    <location>
        <begin position="172"/>
        <end position="233"/>
    </location>
</feature>
<evidence type="ECO:0008006" key="4">
    <source>
        <dbReference type="Google" id="ProtNLM"/>
    </source>
</evidence>